<dbReference type="STRING" id="947166.A0A1D1ULH2"/>
<accession>A0A1D1ULH2</accession>
<evidence type="ECO:0000256" key="3">
    <source>
        <dbReference type="ARBA" id="ARBA00020629"/>
    </source>
</evidence>
<dbReference type="InterPro" id="IPR019258">
    <property type="entry name" value="Mediator_Med4"/>
</dbReference>
<evidence type="ECO:0000256" key="6">
    <source>
        <dbReference type="ARBA" id="ARBA00023242"/>
    </source>
</evidence>
<dbReference type="Pfam" id="PF10018">
    <property type="entry name" value="Med4"/>
    <property type="match status" value="1"/>
</dbReference>
<keyword evidence="8" id="KW-0010">Activator</keyword>
<dbReference type="EMBL" id="BDGG01000001">
    <property type="protein sequence ID" value="GAU88117.1"/>
    <property type="molecule type" value="Genomic_DNA"/>
</dbReference>
<evidence type="ECO:0000313" key="11">
    <source>
        <dbReference type="EMBL" id="GAU88117.1"/>
    </source>
</evidence>
<comment type="subcellular location">
    <subcellularLocation>
        <location evidence="1 8">Nucleus</location>
    </subcellularLocation>
</comment>
<keyword evidence="12" id="KW-1185">Reference proteome</keyword>
<dbReference type="GO" id="GO:0070847">
    <property type="term" value="C:core mediator complex"/>
    <property type="evidence" value="ECO:0007669"/>
    <property type="project" value="TreeGrafter"/>
</dbReference>
<keyword evidence="6 8" id="KW-0539">Nucleus</keyword>
<feature type="coiled-coil region" evidence="9">
    <location>
        <begin position="129"/>
        <end position="183"/>
    </location>
</feature>
<dbReference type="GO" id="GO:0016592">
    <property type="term" value="C:mediator complex"/>
    <property type="evidence" value="ECO:0007669"/>
    <property type="project" value="InterPro"/>
</dbReference>
<comment type="function">
    <text evidence="8">Component of the Mediator complex, a coactivator involved in the regulated transcription of nearly all RNA polymerase II-dependent genes. Mediator functions as a bridge to convey information from gene-specific regulatory proteins to the basal RNA polymerase II transcription machinery. Mediator is recruited to promoters by direct interactions with regulatory proteins and serves as a scaffold for the assembly of a functional preinitiation complex with RNA polymerase II and the general transcription factors.</text>
</comment>
<keyword evidence="9" id="KW-0175">Coiled coil</keyword>
<evidence type="ECO:0000256" key="10">
    <source>
        <dbReference type="SAM" id="MobiDB-lite"/>
    </source>
</evidence>
<dbReference type="OrthoDB" id="1929813at2759"/>
<evidence type="ECO:0000256" key="9">
    <source>
        <dbReference type="SAM" id="Coils"/>
    </source>
</evidence>
<proteinExistence type="inferred from homology"/>
<evidence type="ECO:0000256" key="7">
    <source>
        <dbReference type="ARBA" id="ARBA00031257"/>
    </source>
</evidence>
<dbReference type="Proteomes" id="UP000186922">
    <property type="component" value="Unassembled WGS sequence"/>
</dbReference>
<reference evidence="11 12" key="1">
    <citation type="journal article" date="2016" name="Nat. Commun.">
        <title>Extremotolerant tardigrade genome and improved radiotolerance of human cultured cells by tardigrade-unique protein.</title>
        <authorList>
            <person name="Hashimoto T."/>
            <person name="Horikawa D.D."/>
            <person name="Saito Y."/>
            <person name="Kuwahara H."/>
            <person name="Kozuka-Hata H."/>
            <person name="Shin-I T."/>
            <person name="Minakuchi Y."/>
            <person name="Ohishi K."/>
            <person name="Motoyama A."/>
            <person name="Aizu T."/>
            <person name="Enomoto A."/>
            <person name="Kondo K."/>
            <person name="Tanaka S."/>
            <person name="Hara Y."/>
            <person name="Koshikawa S."/>
            <person name="Sagara H."/>
            <person name="Miura T."/>
            <person name="Yokobori S."/>
            <person name="Miyagawa K."/>
            <person name="Suzuki Y."/>
            <person name="Kubo T."/>
            <person name="Oyama M."/>
            <person name="Kohara Y."/>
            <person name="Fujiyama A."/>
            <person name="Arakawa K."/>
            <person name="Katayama T."/>
            <person name="Toyoda A."/>
            <person name="Kunieda T."/>
        </authorList>
    </citation>
    <scope>NUCLEOTIDE SEQUENCE [LARGE SCALE GENOMIC DNA]</scope>
    <source>
        <strain evidence="11 12">YOKOZUNA-1</strain>
    </source>
</reference>
<dbReference type="GO" id="GO:0003712">
    <property type="term" value="F:transcription coregulator activity"/>
    <property type="evidence" value="ECO:0007669"/>
    <property type="project" value="InterPro"/>
</dbReference>
<evidence type="ECO:0000313" key="12">
    <source>
        <dbReference type="Proteomes" id="UP000186922"/>
    </source>
</evidence>
<evidence type="ECO:0000256" key="4">
    <source>
        <dbReference type="ARBA" id="ARBA00023015"/>
    </source>
</evidence>
<feature type="compositionally biased region" description="Low complexity" evidence="10">
    <location>
        <begin position="325"/>
        <end position="340"/>
    </location>
</feature>
<keyword evidence="4 8" id="KW-0805">Transcription regulation</keyword>
<name>A0A1D1ULH2_RAMVA</name>
<feature type="compositionally biased region" description="Polar residues" evidence="10">
    <location>
        <begin position="298"/>
        <end position="312"/>
    </location>
</feature>
<evidence type="ECO:0000256" key="8">
    <source>
        <dbReference type="RuleBase" id="RU364141"/>
    </source>
</evidence>
<organism evidence="11 12">
    <name type="scientific">Ramazzottius varieornatus</name>
    <name type="common">Water bear</name>
    <name type="synonym">Tardigrade</name>
    <dbReference type="NCBI Taxonomy" id="947166"/>
    <lineage>
        <taxon>Eukaryota</taxon>
        <taxon>Metazoa</taxon>
        <taxon>Ecdysozoa</taxon>
        <taxon>Tardigrada</taxon>
        <taxon>Eutardigrada</taxon>
        <taxon>Parachela</taxon>
        <taxon>Hypsibioidea</taxon>
        <taxon>Ramazzottiidae</taxon>
        <taxon>Ramazzottius</taxon>
    </lineage>
</organism>
<dbReference type="PANTHER" id="PTHR13208:SF2">
    <property type="entry name" value="MEDIATOR OF RNA POLYMERASE II TRANSCRIPTION SUBUNIT 4"/>
    <property type="match status" value="1"/>
</dbReference>
<evidence type="ECO:0000256" key="2">
    <source>
        <dbReference type="ARBA" id="ARBA00009626"/>
    </source>
</evidence>
<evidence type="ECO:0000256" key="1">
    <source>
        <dbReference type="ARBA" id="ARBA00004123"/>
    </source>
</evidence>
<sequence>MERMHSTSGLMDYDGDAVPFQNPKRSVFWDFPAPIDNKANDPITKKFSQRTELSTQDKMMHVLDEVETIYETFITLISAQDALASDPTVSSLLTNCKTPSVASTSSETIIGAENPAAMVDFEKGVEEIMELLAERQNDFNKLVDEAKKEVEVEIAIRSLTAESEKLKEQVMSLQGRLKEAEQILSNALHLTKHKTETVKAAEDTQLNLDEIVRYAHRISVGYSVAAPANWMPGDPRRPYPTDLEMRAGVLARVNSIPPPPNQIPDMPTENLTNVMQKFVGNNAGPYVMAPLPLSQATTPADANKAQTAANSNLHRETSSEEPDVETMSSESSSTSSSEEE</sequence>
<keyword evidence="5 8" id="KW-0804">Transcription</keyword>
<gene>
    <name evidence="11" type="primary">RvY_00872-1</name>
    <name evidence="8" type="synonym">MED4</name>
    <name evidence="11" type="synonym">RvY_00872.1</name>
    <name evidence="11" type="ORF">RvY_00872</name>
</gene>
<protein>
    <recommendedName>
        <fullName evidence="3 8">Mediator of RNA polymerase II transcription subunit 4</fullName>
    </recommendedName>
    <alternativeName>
        <fullName evidence="7 8">Mediator complex subunit 4</fullName>
    </alternativeName>
</protein>
<comment type="similarity">
    <text evidence="2 8">Belongs to the Mediator complex subunit 4 family.</text>
</comment>
<dbReference type="PANTHER" id="PTHR13208">
    <property type="entry name" value="MEDIATOR OF RNA POLYMERASE II TRANSCRIPTION SUBUNIT 4"/>
    <property type="match status" value="1"/>
</dbReference>
<evidence type="ECO:0000256" key="5">
    <source>
        <dbReference type="ARBA" id="ARBA00023163"/>
    </source>
</evidence>
<comment type="caution">
    <text evidence="11">The sequence shown here is derived from an EMBL/GenBank/DDBJ whole genome shotgun (WGS) entry which is preliminary data.</text>
</comment>
<dbReference type="AlphaFoldDB" id="A0A1D1ULH2"/>
<comment type="subunit">
    <text evidence="8">Component of the Mediator complex.</text>
</comment>
<dbReference type="GO" id="GO:0006357">
    <property type="term" value="P:regulation of transcription by RNA polymerase II"/>
    <property type="evidence" value="ECO:0007669"/>
    <property type="project" value="InterPro"/>
</dbReference>
<feature type="region of interest" description="Disordered" evidence="10">
    <location>
        <begin position="298"/>
        <end position="340"/>
    </location>
</feature>